<feature type="transmembrane region" description="Helical" evidence="13">
    <location>
        <begin position="203"/>
        <end position="223"/>
    </location>
</feature>
<evidence type="ECO:0000256" key="3">
    <source>
        <dbReference type="ARBA" id="ARBA00022448"/>
    </source>
</evidence>
<dbReference type="InterPro" id="IPR002898">
    <property type="entry name" value="MotA_ExbB_proton_chnl"/>
</dbReference>
<evidence type="ECO:0000259" key="15">
    <source>
        <dbReference type="Pfam" id="PF20560"/>
    </source>
</evidence>
<dbReference type="PROSITE" id="PS01307">
    <property type="entry name" value="MOTA"/>
    <property type="match status" value="1"/>
</dbReference>
<dbReference type="AlphaFoldDB" id="K2JHE4"/>
<evidence type="ECO:0000256" key="11">
    <source>
        <dbReference type="ARBA" id="ARBA00023065"/>
    </source>
</evidence>
<evidence type="ECO:0000256" key="10">
    <source>
        <dbReference type="ARBA" id="ARBA00022989"/>
    </source>
</evidence>
<dbReference type="PANTHER" id="PTHR30433">
    <property type="entry name" value="CHEMOTAXIS PROTEIN MOTA"/>
    <property type="match status" value="1"/>
</dbReference>
<dbReference type="InterPro" id="IPR047055">
    <property type="entry name" value="MotA-like"/>
</dbReference>
<name>K2JHE4_9GAMM</name>
<evidence type="ECO:0000256" key="8">
    <source>
        <dbReference type="ARBA" id="ARBA00022779"/>
    </source>
</evidence>
<keyword evidence="6" id="KW-0997">Cell inner membrane</keyword>
<dbReference type="PATRIC" id="fig|745411.4.peg.1811"/>
<protein>
    <submittedName>
        <fullName evidence="16">LafT</fullName>
    </submittedName>
</protein>
<keyword evidence="3" id="KW-0813">Transport</keyword>
<dbReference type="InterPro" id="IPR046786">
    <property type="entry name" value="MotA_N"/>
</dbReference>
<feature type="transmembrane region" description="Helical" evidence="13">
    <location>
        <begin position="40"/>
        <end position="61"/>
    </location>
</feature>
<dbReference type="STRING" id="745411.B3C1_09243"/>
<dbReference type="GO" id="GO:0005886">
    <property type="term" value="C:plasma membrane"/>
    <property type="evidence" value="ECO:0007669"/>
    <property type="project" value="UniProtKB-SubCell"/>
</dbReference>
<dbReference type="InterPro" id="IPR022522">
    <property type="entry name" value="Flagellar_motor_stator_MotA"/>
</dbReference>
<keyword evidence="4" id="KW-1003">Cell membrane</keyword>
<evidence type="ECO:0000259" key="14">
    <source>
        <dbReference type="Pfam" id="PF01618"/>
    </source>
</evidence>
<sequence>MIFMQKLLGIALVSLCVFGGYMMADGKLIALWQPAELVIILGAALGSMVIGNSTVVLKECLRQLRGLMASRKGKTNLARELLMLMHFLLDEIRQKGLKVLDEHIEAPYQSPWFARFPEVMKEPILVNFIADNLRMLAMGKVSAHEFEALLEQEILAIEDDLLKASKALHRTGEAMPGFGILAAVGGIIITMQHLDGPLGEIGLHVAAALVGTFIGIFGCYCLFEPAGSAMAELVHRKVSTLDCVRAILTAHVAGKSPLLAVDAGRRVLEMDIKPSFATVEKWLASEAV</sequence>
<comment type="similarity">
    <text evidence="2">Belongs to the MotA family.</text>
</comment>
<evidence type="ECO:0000256" key="5">
    <source>
        <dbReference type="ARBA" id="ARBA00022500"/>
    </source>
</evidence>
<dbReference type="eggNOG" id="COG1291">
    <property type="taxonomic scope" value="Bacteria"/>
</dbReference>
<keyword evidence="5" id="KW-0145">Chemotaxis</keyword>
<keyword evidence="7 13" id="KW-0812">Transmembrane</keyword>
<evidence type="ECO:0000313" key="17">
    <source>
        <dbReference type="Proteomes" id="UP000006755"/>
    </source>
</evidence>
<keyword evidence="12 13" id="KW-0472">Membrane</keyword>
<dbReference type="Pfam" id="PF20560">
    <property type="entry name" value="MotA_N"/>
    <property type="match status" value="1"/>
</dbReference>
<evidence type="ECO:0000256" key="12">
    <source>
        <dbReference type="ARBA" id="ARBA00023136"/>
    </source>
</evidence>
<comment type="subcellular location">
    <subcellularLocation>
        <location evidence="1">Cell inner membrane</location>
        <topology evidence="1">Multi-pass membrane protein</topology>
    </subcellularLocation>
</comment>
<evidence type="ECO:0000256" key="1">
    <source>
        <dbReference type="ARBA" id="ARBA00004429"/>
    </source>
</evidence>
<feature type="domain" description="MotA/TolQ/ExbB proton channel" evidence="14">
    <location>
        <begin position="127"/>
        <end position="240"/>
    </location>
</feature>
<gene>
    <name evidence="16" type="ORF">B3C1_09243</name>
</gene>
<evidence type="ECO:0000256" key="13">
    <source>
        <dbReference type="SAM" id="Phobius"/>
    </source>
</evidence>
<proteinExistence type="inferred from homology"/>
<reference evidence="16 17" key="1">
    <citation type="journal article" date="2012" name="J. Bacteriol.">
        <title>Genome Sequence of Gallaecimonas xiamenensis Type Strain 3-C-1.</title>
        <authorList>
            <person name="Lai Q."/>
            <person name="Wang L."/>
            <person name="Wang W."/>
            <person name="Shao Z."/>
        </authorList>
    </citation>
    <scope>NUCLEOTIDE SEQUENCE [LARGE SCALE GENOMIC DNA]</scope>
    <source>
        <strain evidence="16 17">3-C-1</strain>
    </source>
</reference>
<feature type="transmembrane region" description="Helical" evidence="13">
    <location>
        <begin position="174"/>
        <end position="191"/>
    </location>
</feature>
<accession>K2JHE4</accession>
<dbReference type="NCBIfam" id="TIGR03818">
    <property type="entry name" value="MotA1"/>
    <property type="match status" value="1"/>
</dbReference>
<organism evidence="16 17">
    <name type="scientific">Gallaecimonas xiamenensis 3-C-1</name>
    <dbReference type="NCBI Taxonomy" id="745411"/>
    <lineage>
        <taxon>Bacteria</taxon>
        <taxon>Pseudomonadati</taxon>
        <taxon>Pseudomonadota</taxon>
        <taxon>Gammaproteobacteria</taxon>
        <taxon>Enterobacterales</taxon>
        <taxon>Gallaecimonadaceae</taxon>
        <taxon>Gallaecimonas</taxon>
    </lineage>
</organism>
<dbReference type="Proteomes" id="UP000006755">
    <property type="component" value="Unassembled WGS sequence"/>
</dbReference>
<dbReference type="Pfam" id="PF01618">
    <property type="entry name" value="MotA_ExbB"/>
    <property type="match status" value="1"/>
</dbReference>
<comment type="caution">
    <text evidence="16">The sequence shown here is derived from an EMBL/GenBank/DDBJ whole genome shotgun (WGS) entry which is preliminary data.</text>
</comment>
<keyword evidence="11" id="KW-0406">Ion transport</keyword>
<dbReference type="GO" id="GO:1902600">
    <property type="term" value="P:proton transmembrane transport"/>
    <property type="evidence" value="ECO:0007669"/>
    <property type="project" value="UniProtKB-KW"/>
</dbReference>
<evidence type="ECO:0000256" key="9">
    <source>
        <dbReference type="ARBA" id="ARBA00022781"/>
    </source>
</evidence>
<evidence type="ECO:0000256" key="2">
    <source>
        <dbReference type="ARBA" id="ARBA00008038"/>
    </source>
</evidence>
<evidence type="ECO:0000256" key="6">
    <source>
        <dbReference type="ARBA" id="ARBA00022519"/>
    </source>
</evidence>
<evidence type="ECO:0000256" key="4">
    <source>
        <dbReference type="ARBA" id="ARBA00022475"/>
    </source>
</evidence>
<evidence type="ECO:0000313" key="16">
    <source>
        <dbReference type="EMBL" id="EKE73992.1"/>
    </source>
</evidence>
<keyword evidence="9" id="KW-0375">Hydrogen ion transport</keyword>
<dbReference type="EMBL" id="AMRI01000011">
    <property type="protein sequence ID" value="EKE73992.1"/>
    <property type="molecule type" value="Genomic_DNA"/>
</dbReference>
<dbReference type="PANTHER" id="PTHR30433:SF4">
    <property type="entry name" value="MOTILITY PROTEIN A"/>
    <property type="match status" value="1"/>
</dbReference>
<evidence type="ECO:0000256" key="7">
    <source>
        <dbReference type="ARBA" id="ARBA00022692"/>
    </source>
</evidence>
<dbReference type="GO" id="GO:0071978">
    <property type="term" value="P:bacterial-type flagellum-dependent swarming motility"/>
    <property type="evidence" value="ECO:0007669"/>
    <property type="project" value="InterPro"/>
</dbReference>
<keyword evidence="8" id="KW-0283">Flagellar rotation</keyword>
<keyword evidence="10 13" id="KW-1133">Transmembrane helix</keyword>
<keyword evidence="17" id="KW-1185">Reference proteome</keyword>
<dbReference type="InterPro" id="IPR000540">
    <property type="entry name" value="Flag_MotA_CS"/>
</dbReference>
<dbReference type="GO" id="GO:0006935">
    <property type="term" value="P:chemotaxis"/>
    <property type="evidence" value="ECO:0007669"/>
    <property type="project" value="UniProtKB-KW"/>
</dbReference>
<feature type="domain" description="Motility protein A N-terminal" evidence="15">
    <location>
        <begin position="8"/>
        <end position="96"/>
    </location>
</feature>